<dbReference type="CDD" id="cd00065">
    <property type="entry name" value="FYVE_like_SF"/>
    <property type="match status" value="1"/>
</dbReference>
<dbReference type="InterPro" id="IPR017455">
    <property type="entry name" value="Znf_FYVE-rel"/>
</dbReference>
<feature type="compositionally biased region" description="Low complexity" evidence="7">
    <location>
        <begin position="591"/>
        <end position="602"/>
    </location>
</feature>
<protein>
    <recommendedName>
        <fullName evidence="8">FYVE-type domain-containing protein</fullName>
    </recommendedName>
</protein>
<evidence type="ECO:0000256" key="3">
    <source>
        <dbReference type="ARBA" id="ARBA00022737"/>
    </source>
</evidence>
<dbReference type="RefSeq" id="XP_001748128.1">
    <property type="nucleotide sequence ID" value="XM_001748076.1"/>
</dbReference>
<dbReference type="InterPro" id="IPR001611">
    <property type="entry name" value="Leu-rich_rpt"/>
</dbReference>
<gene>
    <name evidence="9" type="ORF">MONBRDRAFT_33530</name>
</gene>
<dbReference type="STRING" id="81824.A9V5X2"/>
<dbReference type="eggNOG" id="KOG0619">
    <property type="taxonomic scope" value="Eukaryota"/>
</dbReference>
<organism evidence="9 10">
    <name type="scientific">Monosiga brevicollis</name>
    <name type="common">Choanoflagellate</name>
    <dbReference type="NCBI Taxonomy" id="81824"/>
    <lineage>
        <taxon>Eukaryota</taxon>
        <taxon>Choanoflagellata</taxon>
        <taxon>Craspedida</taxon>
        <taxon>Salpingoecidae</taxon>
        <taxon>Monosiga</taxon>
    </lineage>
</organism>
<dbReference type="GeneID" id="5893314"/>
<dbReference type="Gene3D" id="3.30.40.10">
    <property type="entry name" value="Zinc/RING finger domain, C3HC4 (zinc finger)"/>
    <property type="match status" value="1"/>
</dbReference>
<dbReference type="Proteomes" id="UP000001357">
    <property type="component" value="Unassembled WGS sequence"/>
</dbReference>
<keyword evidence="3" id="KW-0677">Repeat</keyword>
<dbReference type="SUPFAM" id="SSF52058">
    <property type="entry name" value="L domain-like"/>
    <property type="match status" value="1"/>
</dbReference>
<keyword evidence="5" id="KW-0862">Zinc</keyword>
<proteinExistence type="predicted"/>
<keyword evidence="10" id="KW-1185">Reference proteome</keyword>
<accession>A9V5X2</accession>
<dbReference type="SUPFAM" id="SSF57903">
    <property type="entry name" value="FYVE/PHD zinc finger"/>
    <property type="match status" value="1"/>
</dbReference>
<dbReference type="SMART" id="SM00364">
    <property type="entry name" value="LRR_BAC"/>
    <property type="match status" value="6"/>
</dbReference>
<dbReference type="Pfam" id="PF01363">
    <property type="entry name" value="FYVE"/>
    <property type="match status" value="1"/>
</dbReference>
<dbReference type="SMART" id="SM00369">
    <property type="entry name" value="LRR_TYP"/>
    <property type="match status" value="7"/>
</dbReference>
<evidence type="ECO:0000256" key="1">
    <source>
        <dbReference type="ARBA" id="ARBA00022614"/>
    </source>
</evidence>
<dbReference type="InterPro" id="IPR013083">
    <property type="entry name" value="Znf_RING/FYVE/PHD"/>
</dbReference>
<dbReference type="PANTHER" id="PTHR48051:SF1">
    <property type="entry name" value="RAS SUPPRESSOR PROTEIN 1"/>
    <property type="match status" value="1"/>
</dbReference>
<dbReference type="EMBL" id="CH991561">
    <property type="protein sequence ID" value="EDQ87185.1"/>
    <property type="molecule type" value="Genomic_DNA"/>
</dbReference>
<dbReference type="GO" id="GO:0008270">
    <property type="term" value="F:zinc ion binding"/>
    <property type="evidence" value="ECO:0007669"/>
    <property type="project" value="UniProtKB-KW"/>
</dbReference>
<reference evidence="9 10" key="1">
    <citation type="journal article" date="2008" name="Nature">
        <title>The genome of the choanoflagellate Monosiga brevicollis and the origin of metazoans.</title>
        <authorList>
            <consortium name="JGI Sequencing"/>
            <person name="King N."/>
            <person name="Westbrook M.J."/>
            <person name="Young S.L."/>
            <person name="Kuo A."/>
            <person name="Abedin M."/>
            <person name="Chapman J."/>
            <person name="Fairclough S."/>
            <person name="Hellsten U."/>
            <person name="Isogai Y."/>
            <person name="Letunic I."/>
            <person name="Marr M."/>
            <person name="Pincus D."/>
            <person name="Putnam N."/>
            <person name="Rokas A."/>
            <person name="Wright K.J."/>
            <person name="Zuzow R."/>
            <person name="Dirks W."/>
            <person name="Good M."/>
            <person name="Goodstein D."/>
            <person name="Lemons D."/>
            <person name="Li W."/>
            <person name="Lyons J.B."/>
            <person name="Morris A."/>
            <person name="Nichols S."/>
            <person name="Richter D.J."/>
            <person name="Salamov A."/>
            <person name="Bork P."/>
            <person name="Lim W.A."/>
            <person name="Manning G."/>
            <person name="Miller W.T."/>
            <person name="McGinnis W."/>
            <person name="Shapiro H."/>
            <person name="Tjian R."/>
            <person name="Grigoriev I.V."/>
            <person name="Rokhsar D."/>
        </authorList>
    </citation>
    <scope>NUCLEOTIDE SEQUENCE [LARGE SCALE GENOMIC DNA]</scope>
    <source>
        <strain evidence="10">MX1 / ATCC 50154</strain>
    </source>
</reference>
<evidence type="ECO:0000259" key="8">
    <source>
        <dbReference type="PROSITE" id="PS50178"/>
    </source>
</evidence>
<dbReference type="GO" id="GO:0035556">
    <property type="term" value="P:intracellular signal transduction"/>
    <property type="evidence" value="ECO:0000318"/>
    <property type="project" value="GO_Central"/>
</dbReference>
<name>A9V5X2_MONBE</name>
<evidence type="ECO:0000313" key="10">
    <source>
        <dbReference type="Proteomes" id="UP000001357"/>
    </source>
</evidence>
<dbReference type="InterPro" id="IPR003591">
    <property type="entry name" value="Leu-rich_rpt_typical-subtyp"/>
</dbReference>
<evidence type="ECO:0000256" key="2">
    <source>
        <dbReference type="ARBA" id="ARBA00022723"/>
    </source>
</evidence>
<evidence type="ECO:0000256" key="5">
    <source>
        <dbReference type="ARBA" id="ARBA00022833"/>
    </source>
</evidence>
<dbReference type="PROSITE" id="PS51450">
    <property type="entry name" value="LRR"/>
    <property type="match status" value="3"/>
</dbReference>
<feature type="region of interest" description="Disordered" evidence="7">
    <location>
        <begin position="792"/>
        <end position="816"/>
    </location>
</feature>
<keyword evidence="1" id="KW-0433">Leucine-rich repeat</keyword>
<feature type="region of interest" description="Disordered" evidence="7">
    <location>
        <begin position="27"/>
        <end position="47"/>
    </location>
</feature>
<dbReference type="InterPro" id="IPR032675">
    <property type="entry name" value="LRR_dom_sf"/>
</dbReference>
<dbReference type="SMART" id="SM00064">
    <property type="entry name" value="FYVE"/>
    <property type="match status" value="1"/>
</dbReference>
<feature type="region of interest" description="Disordered" evidence="7">
    <location>
        <begin position="581"/>
        <end position="602"/>
    </location>
</feature>
<keyword evidence="4 6" id="KW-0863">Zinc-finger</keyword>
<dbReference type="Gene3D" id="3.80.10.10">
    <property type="entry name" value="Ribonuclease Inhibitor"/>
    <property type="match status" value="1"/>
</dbReference>
<dbReference type="InterPro" id="IPR011011">
    <property type="entry name" value="Znf_FYVE_PHD"/>
</dbReference>
<dbReference type="InParanoid" id="A9V5X2"/>
<evidence type="ECO:0000256" key="4">
    <source>
        <dbReference type="ARBA" id="ARBA00022771"/>
    </source>
</evidence>
<evidence type="ECO:0000313" key="9">
    <source>
        <dbReference type="EMBL" id="EDQ87185.1"/>
    </source>
</evidence>
<dbReference type="InterPro" id="IPR000306">
    <property type="entry name" value="Znf_FYVE"/>
</dbReference>
<dbReference type="PANTHER" id="PTHR48051">
    <property type="match status" value="1"/>
</dbReference>
<keyword evidence="2" id="KW-0479">Metal-binding</keyword>
<dbReference type="Pfam" id="PF13855">
    <property type="entry name" value="LRR_8"/>
    <property type="match status" value="3"/>
</dbReference>
<evidence type="ECO:0000256" key="6">
    <source>
        <dbReference type="PROSITE-ProRule" id="PRU00091"/>
    </source>
</evidence>
<feature type="domain" description="FYVE-type" evidence="8">
    <location>
        <begin position="131"/>
        <end position="190"/>
    </location>
</feature>
<evidence type="ECO:0000256" key="7">
    <source>
        <dbReference type="SAM" id="MobiDB-lite"/>
    </source>
</evidence>
<dbReference type="InterPro" id="IPR050216">
    <property type="entry name" value="LRR_domain-containing"/>
</dbReference>
<dbReference type="PROSITE" id="PS50178">
    <property type="entry name" value="ZF_FYVE"/>
    <property type="match status" value="1"/>
</dbReference>
<dbReference type="KEGG" id="mbr:MONBRDRAFT_33530"/>
<sequence>MDVYTPFLLDQRMSMRLQVEGHVVHEAPPPIEAPDFTTPPSSTRASMMEGEGADEAFNEEATDPETAAYERYQEVDIEAMTEEELEQLRARLLEEPTLISSQRLQQISTQVLQRRRELADASARREGLIVSDSDANCVECRKPFSLLNWAYICNNCGSRVCADCSPARIFLPSRSTSRSRVCKTCALRIEKDTRGKPIHFVTTASPTQQSFYLRELPWCLWQLRNITTLRICDFGLRDISPHLGLLRLLVHLDLSHNRLLTLPAELDKLDRLEWLTLAHNSMRQLPDVLRRLPSLRHLDVSSNKLGARTDHLKALPQLTWLNISKNKDLDPGTLAYLTPLQPLGELNVAHIRLNRVPAQIWRLRTLTRLDLSACNLSKLSHHIAHLQLLEYLNLSRNQLQELSGAIGSLDNLLTLIVNYNPLAQLPLTLFRLRQLETLELRQCHLAHIPEAVGWLQNLKHLDVSENRLDGLPTTLTRLPNLERLEVHGNLWKSELPQNPTRNLPRLLLEVNGELKAVLASCSIPVQLWSADGISVRSLPWLYDAMTLRLEGFNSLFNINQDILHESNLPEVPNDEADVFEPTIVRGPPQHSSGTASRSSSTTPATDILQHYQMPFETCLLDPQACYSILEPYQRNADQHARMHFTAGVHALNTVGDDIIMHALVIAELPPGASIRPFKAPLSQIREVVAAVPLGRRRFLNAIEPYEVTENDTGHTEQIRAHTGRIDYWRAVTDSVDGDIVITRRNLKPLLSAVANFALHVAKHKTQPVPADVAQAHPPSALHAPLARLAQPNTEAARNDAPSPSARPPAGTVLSDSRKTQVLSALAKFPHGVAPFKPLEDLLREAWLDRTIRPRADTNMSLLRHHSAEYSAHQSTSGASDDSSAYDDCAAYVESVLERHSFARLIQAKDRFLLAQNWVLPALCSIFTRDHLAWLGTSEFQAKAKQMRSSLSFRESDLRALRSSGMASERLVRSLLQSMALIHAESPLAESNNRRLMTFLAERHSHVENLIGDESKLDNCIHVLVSAGILYAAPDAAHTYMVTTFLPEAPPSGAEKALGAISIPTRRESYPSAHINTQTRLYHVDCCPAWLFARLQCLAAERGYTVYGWQTGAVFMHRHGDQSTLCIASGCEAEGGGFEVRLTAIVLNEDFPLFYNMMTSALLPLVACLEHLLTVQCPGVLWESSIVCASCAQEDVVQLQCGRLRGLDILVTSLPATPFIHCPNCNQQIIIAASLLNLLSDSEQEEQLLRDRIGDLNKRMKNLGSARTQPINTFITKLEDQDWDLLCLQNAPIQISSPANTRAPARSEGMGQIFR</sequence>